<dbReference type="InterPro" id="IPR000591">
    <property type="entry name" value="DEP_dom"/>
</dbReference>
<dbReference type="PANTHER" id="PTHR45746:SF1">
    <property type="entry name" value="REGULATOR OF G-PROTEIN SIGNALING 9"/>
    <property type="match status" value="1"/>
</dbReference>
<evidence type="ECO:0000256" key="2">
    <source>
        <dbReference type="SAM" id="MobiDB-lite"/>
    </source>
</evidence>
<dbReference type="SMART" id="SM00049">
    <property type="entry name" value="DEP"/>
    <property type="match status" value="1"/>
</dbReference>
<gene>
    <name evidence="5" type="ORF">H4Q32_016584</name>
</gene>
<dbReference type="InterPro" id="IPR016137">
    <property type="entry name" value="RGS"/>
</dbReference>
<sequence length="582" mass="65462">MTIRNVRDHGQRYRPRMACLKKVENVVLEMQDPKSGVKSQTQRLVITTIPHAITGEDIVAWIANRFKIDATEARAMGTLMVAFGYIYPLQDHKRLILKPDTSLSGRWKTQTMEQYNNLYKWMNHKWDFIVMQAKEQYRAGKERKKPDRVVFDCQERAYWVVHRPPPGTVSAMDYGHDRMVDPNMDEVKVYYVHSAVHHETKDLLSTQQHTKSMTLFSTPACQATPELLMDPRGRADFRLFLKKEFSGENLAFWEACEDLKWGAAETMKEKAQQIYKTFLARGAPRWINIDGKTMDITVKGLAHPHRYVLDAAQTHIYMLMKKDSYGRYLKSPVFKETQKKAIAPEPHRFSDAQLEQNAKRRRPSLSPIILRQQEEEQKAKLAASGPVDITQLCRFTAPVPHLAVYTGICEAQSTASPGLMTLPNSAACPSPISVAIDSTPASERRFDGNGGPSSSHFPSIAEASVSEEENQPPAPKSRMALSLSRLLRRGCNAPSVFASLSPKCGVASGGGKVQPLGVEPLAQPQPRRIANFFQIKVDIPPECRIYPIDSEDEEDDSPDTARAGVKEIICPWETVTKQDGAG</sequence>
<dbReference type="InterPro" id="IPR047016">
    <property type="entry name" value="RGS6/7/9/11"/>
</dbReference>
<dbReference type="InterPro" id="IPR036388">
    <property type="entry name" value="WH-like_DNA-bd_sf"/>
</dbReference>
<dbReference type="Gene3D" id="1.10.167.10">
    <property type="entry name" value="Regulator of G-protein Signalling 4, domain 2"/>
    <property type="match status" value="1"/>
</dbReference>
<dbReference type="InterPro" id="IPR036390">
    <property type="entry name" value="WH_DNA-bd_sf"/>
</dbReference>
<dbReference type="SMART" id="SM00315">
    <property type="entry name" value="RGS"/>
    <property type="match status" value="1"/>
</dbReference>
<dbReference type="InterPro" id="IPR044926">
    <property type="entry name" value="RGS_subdomain_2"/>
</dbReference>
<dbReference type="SUPFAM" id="SSF48097">
    <property type="entry name" value="Regulator of G-protein signaling, RGS"/>
    <property type="match status" value="1"/>
</dbReference>
<evidence type="ECO:0000259" key="4">
    <source>
        <dbReference type="PROSITE" id="PS50186"/>
    </source>
</evidence>
<dbReference type="InterPro" id="IPR036305">
    <property type="entry name" value="RGS_sf"/>
</dbReference>
<dbReference type="Proteomes" id="UP000830375">
    <property type="component" value="Unassembled WGS sequence"/>
</dbReference>
<dbReference type="InterPro" id="IPR047017">
    <property type="entry name" value="RGS6/7/9/11_DHEX_sf"/>
</dbReference>
<dbReference type="SUPFAM" id="SSF46785">
    <property type="entry name" value="Winged helix' DNA-binding domain"/>
    <property type="match status" value="1"/>
</dbReference>
<dbReference type="Pfam" id="PF00610">
    <property type="entry name" value="DEP"/>
    <property type="match status" value="1"/>
</dbReference>
<dbReference type="Gene3D" id="1.10.1240.60">
    <property type="match status" value="1"/>
</dbReference>
<proteinExistence type="predicted"/>
<dbReference type="Gene3D" id="1.10.10.10">
    <property type="entry name" value="Winged helix-like DNA-binding domain superfamily/Winged helix DNA-binding domain"/>
    <property type="match status" value="1"/>
</dbReference>
<name>A0ABQ8M9H2_LABRO</name>
<dbReference type="InterPro" id="IPR040759">
    <property type="entry name" value="RGS_DHEX"/>
</dbReference>
<dbReference type="EMBL" id="JACTAM010000012">
    <property type="protein sequence ID" value="KAI2658498.1"/>
    <property type="molecule type" value="Genomic_DNA"/>
</dbReference>
<dbReference type="PRINTS" id="PR01301">
    <property type="entry name" value="RGSPROTEIN"/>
</dbReference>
<evidence type="ECO:0000313" key="5">
    <source>
        <dbReference type="EMBL" id="KAI2658498.1"/>
    </source>
</evidence>
<feature type="domain" description="DEP" evidence="4">
    <location>
        <begin position="33"/>
        <end position="123"/>
    </location>
</feature>
<dbReference type="PROSITE" id="PS50186">
    <property type="entry name" value="DEP"/>
    <property type="match status" value="1"/>
</dbReference>
<comment type="caution">
    <text evidence="5">The sequence shown here is derived from an EMBL/GenBank/DDBJ whole genome shotgun (WGS) entry which is preliminary data.</text>
</comment>
<organism evidence="5 6">
    <name type="scientific">Labeo rohita</name>
    <name type="common">Indian major carp</name>
    <name type="synonym">Cyprinus rohita</name>
    <dbReference type="NCBI Taxonomy" id="84645"/>
    <lineage>
        <taxon>Eukaryota</taxon>
        <taxon>Metazoa</taxon>
        <taxon>Chordata</taxon>
        <taxon>Craniata</taxon>
        <taxon>Vertebrata</taxon>
        <taxon>Euteleostomi</taxon>
        <taxon>Actinopterygii</taxon>
        <taxon>Neopterygii</taxon>
        <taxon>Teleostei</taxon>
        <taxon>Ostariophysi</taxon>
        <taxon>Cypriniformes</taxon>
        <taxon>Cyprinidae</taxon>
        <taxon>Labeoninae</taxon>
        <taxon>Labeonini</taxon>
        <taxon>Labeo</taxon>
    </lineage>
</organism>
<keyword evidence="6" id="KW-1185">Reference proteome</keyword>
<evidence type="ECO:0000259" key="3">
    <source>
        <dbReference type="PROSITE" id="PS50132"/>
    </source>
</evidence>
<dbReference type="Pfam" id="PF00615">
    <property type="entry name" value="RGS"/>
    <property type="match status" value="1"/>
</dbReference>
<feature type="region of interest" description="Disordered" evidence="2">
    <location>
        <begin position="441"/>
        <end position="478"/>
    </location>
</feature>
<keyword evidence="1" id="KW-0734">Signal transduction inhibitor</keyword>
<evidence type="ECO:0000313" key="6">
    <source>
        <dbReference type="Proteomes" id="UP000830375"/>
    </source>
</evidence>
<reference evidence="5 6" key="1">
    <citation type="submission" date="2022-01" db="EMBL/GenBank/DDBJ databases">
        <title>A high-quality chromosome-level genome assembly of rohu carp, Labeo rohita.</title>
        <authorList>
            <person name="Arick M.A. II"/>
            <person name="Hsu C.-Y."/>
            <person name="Magbanua Z."/>
            <person name="Pechanova O."/>
            <person name="Grover C."/>
            <person name="Miller E."/>
            <person name="Thrash A."/>
            <person name="Ezzel L."/>
            <person name="Alam S."/>
            <person name="Benzie J."/>
            <person name="Hamilton M."/>
            <person name="Karsi A."/>
            <person name="Lawrence M.L."/>
            <person name="Peterson D.G."/>
        </authorList>
    </citation>
    <scope>NUCLEOTIDE SEQUENCE [LARGE SCALE GENOMIC DNA]</scope>
    <source>
        <strain evidence="6">BAU-BD-2019</strain>
        <tissue evidence="5">Blood</tissue>
    </source>
</reference>
<evidence type="ECO:0000256" key="1">
    <source>
        <dbReference type="ARBA" id="ARBA00022700"/>
    </source>
</evidence>
<dbReference type="PANTHER" id="PTHR45746">
    <property type="entry name" value="LP21163P"/>
    <property type="match status" value="1"/>
</dbReference>
<feature type="domain" description="RGS" evidence="3">
    <location>
        <begin position="223"/>
        <end position="338"/>
    </location>
</feature>
<accession>A0ABQ8M9H2</accession>
<protein>
    <submittedName>
        <fullName evidence="5">Regulator of G-protein signaling 9</fullName>
    </submittedName>
</protein>
<dbReference type="CDD" id="cd04450">
    <property type="entry name" value="DEP_RGS7-like"/>
    <property type="match status" value="1"/>
</dbReference>
<dbReference type="PROSITE" id="PS50132">
    <property type="entry name" value="RGS"/>
    <property type="match status" value="1"/>
</dbReference>
<dbReference type="Pfam" id="PF18148">
    <property type="entry name" value="RGS_DHEX"/>
    <property type="match status" value="1"/>
</dbReference>